<comment type="caution">
    <text evidence="1">The sequence shown here is derived from an EMBL/GenBank/DDBJ whole genome shotgun (WGS) entry which is preliminary data.</text>
</comment>
<organism evidence="1 2">
    <name type="scientific">Mycolicibacterium hassiacum (strain DSM 44199 / CIP 105218 / JCM 12690 / 3849)</name>
    <name type="common">Mycobacterium hassiacum</name>
    <dbReference type="NCBI Taxonomy" id="1122247"/>
    <lineage>
        <taxon>Bacteria</taxon>
        <taxon>Bacillati</taxon>
        <taxon>Actinomycetota</taxon>
        <taxon>Actinomycetes</taxon>
        <taxon>Mycobacteriales</taxon>
        <taxon>Mycobacteriaceae</taxon>
        <taxon>Mycolicibacterium</taxon>
    </lineage>
</organism>
<evidence type="ECO:0000313" key="2">
    <source>
        <dbReference type="Proteomes" id="UP000006265"/>
    </source>
</evidence>
<dbReference type="STRING" id="1122247.GCA_000379865_02722"/>
<evidence type="ECO:0000313" key="1">
    <source>
        <dbReference type="EMBL" id="EKF22287.1"/>
    </source>
</evidence>
<gene>
    <name evidence="1" type="ORF">C731_3779</name>
</gene>
<name>K5BDN9_MYCHD</name>
<dbReference type="AlphaFoldDB" id="K5BDN9"/>
<dbReference type="PATRIC" id="fig|1122247.3.peg.3622"/>
<dbReference type="EMBL" id="AMRA01000102">
    <property type="protein sequence ID" value="EKF22287.1"/>
    <property type="molecule type" value="Genomic_DNA"/>
</dbReference>
<reference evidence="1 2" key="1">
    <citation type="journal article" date="2012" name="J. Bacteriol.">
        <title>Genome sequence of Mycobacterium hassiacum DSM 44199, a rare source of heat-stable mycobacterial proteins.</title>
        <authorList>
            <person name="Tiago I."/>
            <person name="Maranha A."/>
            <person name="Mendes V."/>
            <person name="Alarico S."/>
            <person name="Moynihan P.J."/>
            <person name="Clarke A.J."/>
            <person name="Macedo-Ribeiro S."/>
            <person name="Pereira P.J."/>
            <person name="Empadinhas N."/>
        </authorList>
    </citation>
    <scope>NUCLEOTIDE SEQUENCE [LARGE SCALE GENOMIC DNA]</scope>
    <source>
        <strain evidence="2">DSM 44199 / CIP 105218 / JCM 12690 / 3849</strain>
    </source>
</reference>
<proteinExistence type="predicted"/>
<accession>K5BDN9</accession>
<sequence length="43" mass="4427">MDIDAIVAAGGLIGLAIAAITGAVWDSPLARPPRSRRSPSRRA</sequence>
<keyword evidence="2" id="KW-1185">Reference proteome</keyword>
<dbReference type="Proteomes" id="UP000006265">
    <property type="component" value="Unassembled WGS sequence"/>
</dbReference>
<protein>
    <submittedName>
        <fullName evidence="1">Uncharacterized protein</fullName>
    </submittedName>
</protein>